<dbReference type="AlphaFoldDB" id="A0A1F4XZ95"/>
<protein>
    <submittedName>
        <fullName evidence="1">Uncharacterized protein</fullName>
    </submittedName>
</protein>
<evidence type="ECO:0000313" key="2">
    <source>
        <dbReference type="Proteomes" id="UP000176943"/>
    </source>
</evidence>
<reference evidence="1 2" key="1">
    <citation type="journal article" date="2016" name="Nat. Commun.">
        <title>Thousands of microbial genomes shed light on interconnected biogeochemical processes in an aquifer system.</title>
        <authorList>
            <person name="Anantharaman K."/>
            <person name="Brown C.T."/>
            <person name="Hug L.A."/>
            <person name="Sharon I."/>
            <person name="Castelle C.J."/>
            <person name="Probst A.J."/>
            <person name="Thomas B.C."/>
            <person name="Singh A."/>
            <person name="Wilkins M.J."/>
            <person name="Karaoz U."/>
            <person name="Brodie E.L."/>
            <person name="Williams K.H."/>
            <person name="Hubbard S.S."/>
            <person name="Banfield J.F."/>
        </authorList>
    </citation>
    <scope>NUCLEOTIDE SEQUENCE [LARGE SCALE GENOMIC DNA]</scope>
</reference>
<organism evidence="1 2">
    <name type="scientific">Candidatus Adlerbacteria bacterium RIFCSPLOWO2_01_FULL_54_16</name>
    <dbReference type="NCBI Taxonomy" id="1797244"/>
    <lineage>
        <taxon>Bacteria</taxon>
        <taxon>Candidatus Adleribacteriota</taxon>
    </lineage>
</organism>
<dbReference type="EMBL" id="MEWY01000008">
    <property type="protein sequence ID" value="OGC87040.1"/>
    <property type="molecule type" value="Genomic_DNA"/>
</dbReference>
<evidence type="ECO:0000313" key="1">
    <source>
        <dbReference type="EMBL" id="OGC87040.1"/>
    </source>
</evidence>
<dbReference type="Proteomes" id="UP000176943">
    <property type="component" value="Unassembled WGS sequence"/>
</dbReference>
<name>A0A1F4XZ95_9BACT</name>
<proteinExistence type="predicted"/>
<gene>
    <name evidence="1" type="ORF">A3B33_03120</name>
</gene>
<comment type="caution">
    <text evidence="1">The sequence shown here is derived from an EMBL/GenBank/DDBJ whole genome shotgun (WGS) entry which is preliminary data.</text>
</comment>
<accession>A0A1F4XZ95</accession>
<sequence>MDKFDSANKFLLCSQKINSSEFCVFNNIRKIRNKLAHDIFKRKGLSQNEIDKLRDDLMKEIHNAYIVSNFLNNKLFEKYKLKRSSVIGFEPAN</sequence>